<keyword evidence="3" id="KW-1185">Reference proteome</keyword>
<feature type="region of interest" description="Disordered" evidence="1">
    <location>
        <begin position="1"/>
        <end position="36"/>
    </location>
</feature>
<accession>R0GED4</accession>
<sequence length="81" mass="9229">MREVSMELDNIRMSSGDMQTQEHISENEEEEEENKGVVEDIIRVEMKSRNNVVVTAPASQYNVAASSSWSDVEPLFPLQTR</sequence>
<dbReference type="Proteomes" id="UP000029121">
    <property type="component" value="Unassembled WGS sequence"/>
</dbReference>
<protein>
    <submittedName>
        <fullName evidence="2">Uncharacterized protein</fullName>
    </submittedName>
</protein>
<dbReference type="EMBL" id="KB870806">
    <property type="protein sequence ID" value="EOA33981.1"/>
    <property type="molecule type" value="Genomic_DNA"/>
</dbReference>
<gene>
    <name evidence="2" type="ORF">CARUB_v10021475mg</name>
</gene>
<evidence type="ECO:0000256" key="1">
    <source>
        <dbReference type="SAM" id="MobiDB-lite"/>
    </source>
</evidence>
<name>R0GED4_9BRAS</name>
<proteinExistence type="predicted"/>
<dbReference type="AlphaFoldDB" id="R0GED4"/>
<feature type="compositionally biased region" description="Polar residues" evidence="1">
    <location>
        <begin position="12"/>
        <end position="22"/>
    </location>
</feature>
<evidence type="ECO:0000313" key="2">
    <source>
        <dbReference type="EMBL" id="EOA33981.1"/>
    </source>
</evidence>
<organism evidence="2 3">
    <name type="scientific">Capsella rubella</name>
    <dbReference type="NCBI Taxonomy" id="81985"/>
    <lineage>
        <taxon>Eukaryota</taxon>
        <taxon>Viridiplantae</taxon>
        <taxon>Streptophyta</taxon>
        <taxon>Embryophyta</taxon>
        <taxon>Tracheophyta</taxon>
        <taxon>Spermatophyta</taxon>
        <taxon>Magnoliopsida</taxon>
        <taxon>eudicotyledons</taxon>
        <taxon>Gunneridae</taxon>
        <taxon>Pentapetalae</taxon>
        <taxon>rosids</taxon>
        <taxon>malvids</taxon>
        <taxon>Brassicales</taxon>
        <taxon>Brassicaceae</taxon>
        <taxon>Camelineae</taxon>
        <taxon>Capsella</taxon>
    </lineage>
</organism>
<evidence type="ECO:0000313" key="3">
    <source>
        <dbReference type="Proteomes" id="UP000029121"/>
    </source>
</evidence>
<reference evidence="3" key="1">
    <citation type="journal article" date="2013" name="Nat. Genet.">
        <title>The Capsella rubella genome and the genomic consequences of rapid mating system evolution.</title>
        <authorList>
            <person name="Slotte T."/>
            <person name="Hazzouri K.M."/>
            <person name="Agren J.A."/>
            <person name="Koenig D."/>
            <person name="Maumus F."/>
            <person name="Guo Y.L."/>
            <person name="Steige K."/>
            <person name="Platts A.E."/>
            <person name="Escobar J.S."/>
            <person name="Newman L.K."/>
            <person name="Wang W."/>
            <person name="Mandakova T."/>
            <person name="Vello E."/>
            <person name="Smith L.M."/>
            <person name="Henz S.R."/>
            <person name="Steffen J."/>
            <person name="Takuno S."/>
            <person name="Brandvain Y."/>
            <person name="Coop G."/>
            <person name="Andolfatto P."/>
            <person name="Hu T.T."/>
            <person name="Blanchette M."/>
            <person name="Clark R.M."/>
            <person name="Quesneville H."/>
            <person name="Nordborg M."/>
            <person name="Gaut B.S."/>
            <person name="Lysak M.A."/>
            <person name="Jenkins J."/>
            <person name="Grimwood J."/>
            <person name="Chapman J."/>
            <person name="Prochnik S."/>
            <person name="Shu S."/>
            <person name="Rokhsar D."/>
            <person name="Schmutz J."/>
            <person name="Weigel D."/>
            <person name="Wright S.I."/>
        </authorList>
    </citation>
    <scope>NUCLEOTIDE SEQUENCE [LARGE SCALE GENOMIC DNA]</scope>
    <source>
        <strain evidence="3">cv. Monte Gargano</strain>
    </source>
</reference>